<protein>
    <submittedName>
        <fullName evidence="1">HK97 gp10 family phage protein</fullName>
    </submittedName>
</protein>
<organism evidence="1 2">
    <name type="scientific">Helcococcus bovis</name>
    <dbReference type="NCBI Taxonomy" id="3153252"/>
    <lineage>
        <taxon>Bacteria</taxon>
        <taxon>Bacillati</taxon>
        <taxon>Bacillota</taxon>
        <taxon>Tissierellia</taxon>
        <taxon>Tissierellales</taxon>
        <taxon>Peptoniphilaceae</taxon>
        <taxon>Helcococcus</taxon>
    </lineage>
</organism>
<evidence type="ECO:0000313" key="1">
    <source>
        <dbReference type="EMBL" id="MFM1524494.1"/>
    </source>
</evidence>
<dbReference type="RefSeq" id="WP_408126292.1">
    <property type="nucleotide sequence ID" value="NZ_JBFNFH010000003.1"/>
</dbReference>
<name>A0ABW9F5C8_9FIRM</name>
<dbReference type="Proteomes" id="UP001629536">
    <property type="component" value="Unassembled WGS sequence"/>
</dbReference>
<proteinExistence type="predicted"/>
<dbReference type="EMBL" id="JBFNFH010000003">
    <property type="protein sequence ID" value="MFM1524494.1"/>
    <property type="molecule type" value="Genomic_DNA"/>
</dbReference>
<evidence type="ECO:0000313" key="2">
    <source>
        <dbReference type="Proteomes" id="UP001629536"/>
    </source>
</evidence>
<dbReference type="Pfam" id="PF04883">
    <property type="entry name" value="HK97-gp10_like"/>
    <property type="match status" value="1"/>
</dbReference>
<reference evidence="1 2" key="1">
    <citation type="journal article" date="2024" name="Front. Microbiol.">
        <title>Pangenomic and biochemical analyses of Helcococcus ovis reveal widespread tetracycline resistance and a novel bacterial species, Helcococcus bovis.</title>
        <authorList>
            <person name="Cunha F."/>
            <person name="Zhai Y."/>
            <person name="Casaro S."/>
            <person name="Jones K.L."/>
            <person name="Hernandez M."/>
            <person name="Bisinotto R.S."/>
            <person name="Kariyawasam S."/>
            <person name="Brown M.B."/>
            <person name="Phillips A."/>
            <person name="Jeong K.C."/>
            <person name="Galvao K.N."/>
        </authorList>
    </citation>
    <scope>NUCLEOTIDE SEQUENCE [LARGE SCALE GENOMIC DNA]</scope>
    <source>
        <strain evidence="1 2">KG197</strain>
    </source>
</reference>
<comment type="caution">
    <text evidence="1">The sequence shown here is derived from an EMBL/GenBank/DDBJ whole genome shotgun (WGS) entry which is preliminary data.</text>
</comment>
<dbReference type="InterPro" id="IPR010064">
    <property type="entry name" value="HK97-gp10_tail"/>
</dbReference>
<keyword evidence="2" id="KW-1185">Reference proteome</keyword>
<accession>A0ABW9F5C8</accession>
<sequence>MKNLNDELKNILEDYSDEIIKISNEAINETAKEAIEELKSSGDFKDKRGKYRKGWKVKAGSSFLGVKGAIIHNKEY</sequence>
<gene>
    <name evidence="1" type="ORF">ABGF40_02290</name>
</gene>